<keyword evidence="1" id="KW-0472">Membrane</keyword>
<dbReference type="InterPro" id="IPR012171">
    <property type="entry name" value="Fatty_acid_desaturase"/>
</dbReference>
<dbReference type="PANTHER" id="PTHR19353">
    <property type="entry name" value="FATTY ACID DESATURASE 2"/>
    <property type="match status" value="1"/>
</dbReference>
<feature type="transmembrane region" description="Helical" evidence="1">
    <location>
        <begin position="201"/>
        <end position="223"/>
    </location>
</feature>
<dbReference type="Proteomes" id="UP000192276">
    <property type="component" value="Unassembled WGS sequence"/>
</dbReference>
<keyword evidence="1" id="KW-0812">Transmembrane</keyword>
<proteinExistence type="predicted"/>
<evidence type="ECO:0000313" key="4">
    <source>
        <dbReference type="Proteomes" id="UP000192276"/>
    </source>
</evidence>
<dbReference type="PANTHER" id="PTHR19353:SF73">
    <property type="entry name" value="FATTY ACID DESATURASE"/>
    <property type="match status" value="1"/>
</dbReference>
<evidence type="ECO:0000256" key="1">
    <source>
        <dbReference type="SAM" id="Phobius"/>
    </source>
</evidence>
<dbReference type="GO" id="GO:0016717">
    <property type="term" value="F:oxidoreductase activity, acting on paired donors, with oxidation of a pair of donors resulting in the reduction of molecular oxygen to two molecules of water"/>
    <property type="evidence" value="ECO:0007669"/>
    <property type="project" value="TreeGrafter"/>
</dbReference>
<comment type="caution">
    <text evidence="3">The sequence shown here is derived from an EMBL/GenBank/DDBJ whole genome shotgun (WGS) entry which is preliminary data.</text>
</comment>
<gene>
    <name evidence="3" type="ORF">A4R26_24035</name>
</gene>
<dbReference type="STRING" id="550983.A4R26_24035"/>
<dbReference type="GO" id="GO:0016020">
    <property type="term" value="C:membrane"/>
    <property type="evidence" value="ECO:0007669"/>
    <property type="project" value="TreeGrafter"/>
</dbReference>
<feature type="domain" description="Fatty acid desaturase" evidence="2">
    <location>
        <begin position="52"/>
        <end position="290"/>
    </location>
</feature>
<sequence length="324" mass="37452">MQKKPGRELILATKPFAKEIVWKSWFYSLSTLTILIALFAGIYFLDNIFLRIACSVAAGLTMVRMFVIYHDHQHHTILHRSLPADILFKIYGIFILAPVSIWKRSHDYHHNHNCKLFSASIGSYPVMTKQKFLQSSKAEQRSYLAIRHPLTIMFGYITMFLYGMCVRSFISAPKRHWDSLVALIVHIGISAFIFIKLGFITWLLAAIVPFLLAFMIGAYLFYAQHNFPGVTFREKDDWCYEEAAMCSSSYMVMNPFWRWVTANIGYHHIHHINSRIPFYRLPEVMASIPQLQEAKTTTLNPLDIVACFRLKVWDPSTGSMVGIK</sequence>
<feature type="transmembrane region" description="Helical" evidence="1">
    <location>
        <begin position="82"/>
        <end position="102"/>
    </location>
</feature>
<dbReference type="GO" id="GO:0006629">
    <property type="term" value="P:lipid metabolic process"/>
    <property type="evidence" value="ECO:0007669"/>
    <property type="project" value="InterPro"/>
</dbReference>
<feature type="transmembrane region" description="Helical" evidence="1">
    <location>
        <begin position="20"/>
        <end position="42"/>
    </location>
</feature>
<dbReference type="InterPro" id="IPR005804">
    <property type="entry name" value="FA_desaturase_dom"/>
</dbReference>
<feature type="transmembrane region" description="Helical" evidence="1">
    <location>
        <begin position="177"/>
        <end position="195"/>
    </location>
</feature>
<accession>A0A1V9FH36</accession>
<dbReference type="EMBL" id="LWBP01000191">
    <property type="protein sequence ID" value="OQP57597.1"/>
    <property type="molecule type" value="Genomic_DNA"/>
</dbReference>
<dbReference type="AlphaFoldDB" id="A0A1V9FH36"/>
<name>A0A1V9FH36_9BACT</name>
<feature type="transmembrane region" description="Helical" evidence="1">
    <location>
        <begin position="150"/>
        <end position="170"/>
    </location>
</feature>
<evidence type="ECO:0000259" key="2">
    <source>
        <dbReference type="Pfam" id="PF00487"/>
    </source>
</evidence>
<dbReference type="OrthoDB" id="9769653at2"/>
<dbReference type="RefSeq" id="WP_081167165.1">
    <property type="nucleotide sequence ID" value="NZ_LWBP01000191.1"/>
</dbReference>
<keyword evidence="4" id="KW-1185">Reference proteome</keyword>
<feature type="transmembrane region" description="Helical" evidence="1">
    <location>
        <begin position="48"/>
        <end position="70"/>
    </location>
</feature>
<organism evidence="3 4">
    <name type="scientific">Niastella populi</name>
    <dbReference type="NCBI Taxonomy" id="550983"/>
    <lineage>
        <taxon>Bacteria</taxon>
        <taxon>Pseudomonadati</taxon>
        <taxon>Bacteroidota</taxon>
        <taxon>Chitinophagia</taxon>
        <taxon>Chitinophagales</taxon>
        <taxon>Chitinophagaceae</taxon>
        <taxon>Niastella</taxon>
    </lineage>
</organism>
<evidence type="ECO:0000313" key="3">
    <source>
        <dbReference type="EMBL" id="OQP57597.1"/>
    </source>
</evidence>
<reference evidence="4" key="1">
    <citation type="submission" date="2016-04" db="EMBL/GenBank/DDBJ databases">
        <authorList>
            <person name="Chen L."/>
            <person name="Zhuang W."/>
            <person name="Wang G."/>
        </authorList>
    </citation>
    <scope>NUCLEOTIDE SEQUENCE [LARGE SCALE GENOMIC DNA]</scope>
    <source>
        <strain evidence="4">208</strain>
    </source>
</reference>
<protein>
    <submittedName>
        <fullName evidence="3">Fatty acid desaturase</fullName>
    </submittedName>
</protein>
<dbReference type="Pfam" id="PF00487">
    <property type="entry name" value="FA_desaturase"/>
    <property type="match status" value="1"/>
</dbReference>
<keyword evidence="1" id="KW-1133">Transmembrane helix</keyword>